<evidence type="ECO:0000313" key="5">
    <source>
        <dbReference type="Proteomes" id="UP000774000"/>
    </source>
</evidence>
<evidence type="ECO:0000256" key="2">
    <source>
        <dbReference type="RuleBase" id="RU362119"/>
    </source>
</evidence>
<dbReference type="EMBL" id="JAFBDQ010000005">
    <property type="protein sequence ID" value="MBM7556332.1"/>
    <property type="molecule type" value="Genomic_DNA"/>
</dbReference>
<accession>A0A938XP99</accession>
<keyword evidence="1 2" id="KW-0732">Signal</keyword>
<feature type="signal peptide" evidence="2">
    <location>
        <begin position="1"/>
        <end position="17"/>
    </location>
</feature>
<dbReference type="SUPFAM" id="SSF56300">
    <property type="entry name" value="Metallo-dependent phosphatases"/>
    <property type="match status" value="1"/>
</dbReference>
<dbReference type="CDD" id="cd00118">
    <property type="entry name" value="LysM"/>
    <property type="match status" value="1"/>
</dbReference>
<organism evidence="4 5">
    <name type="scientific">Halanaerobacter jeridensis</name>
    <dbReference type="NCBI Taxonomy" id="706427"/>
    <lineage>
        <taxon>Bacteria</taxon>
        <taxon>Bacillati</taxon>
        <taxon>Bacillota</taxon>
        <taxon>Clostridia</taxon>
        <taxon>Halanaerobiales</taxon>
        <taxon>Halobacteroidaceae</taxon>
        <taxon>Halanaerobacter</taxon>
    </lineage>
</organism>
<dbReference type="Gene3D" id="3.60.21.10">
    <property type="match status" value="1"/>
</dbReference>
<dbReference type="InterPro" id="IPR018392">
    <property type="entry name" value="LysM"/>
</dbReference>
<dbReference type="PANTHER" id="PTHR11575:SF24">
    <property type="entry name" value="5'-NUCLEOTIDASE"/>
    <property type="match status" value="1"/>
</dbReference>
<comment type="caution">
    <text evidence="4">The sequence shown here is derived from an EMBL/GenBank/DDBJ whole genome shotgun (WGS) entry which is preliminary data.</text>
</comment>
<gene>
    <name evidence="4" type="ORF">JOC47_001175</name>
</gene>
<dbReference type="GO" id="GO:0016787">
    <property type="term" value="F:hydrolase activity"/>
    <property type="evidence" value="ECO:0007669"/>
    <property type="project" value="UniProtKB-KW"/>
</dbReference>
<evidence type="ECO:0000313" key="4">
    <source>
        <dbReference type="EMBL" id="MBM7556332.1"/>
    </source>
</evidence>
<protein>
    <submittedName>
        <fullName evidence="4">2',3'-cyclic-nucleotide 2'-phosphodiesterase (5'-nucleotidase family)</fullName>
    </submittedName>
</protein>
<dbReference type="PANTHER" id="PTHR11575">
    <property type="entry name" value="5'-NUCLEOTIDASE-RELATED"/>
    <property type="match status" value="1"/>
</dbReference>
<reference evidence="4" key="1">
    <citation type="submission" date="2021-01" db="EMBL/GenBank/DDBJ databases">
        <title>Genomic Encyclopedia of Type Strains, Phase IV (KMG-IV): sequencing the most valuable type-strain genomes for metagenomic binning, comparative biology and taxonomic classification.</title>
        <authorList>
            <person name="Goeker M."/>
        </authorList>
    </citation>
    <scope>NUCLEOTIDE SEQUENCE</scope>
    <source>
        <strain evidence="4">DSM 23230</strain>
    </source>
</reference>
<proteinExistence type="inferred from homology"/>
<dbReference type="CDD" id="cd00845">
    <property type="entry name" value="MPP_UshA_N_like"/>
    <property type="match status" value="1"/>
</dbReference>
<comment type="similarity">
    <text evidence="2">Belongs to the 5'-nucleotidase family.</text>
</comment>
<keyword evidence="5" id="KW-1185">Reference proteome</keyword>
<dbReference type="InterPro" id="IPR008334">
    <property type="entry name" value="5'-Nucleotdase_C"/>
</dbReference>
<dbReference type="InterPro" id="IPR036779">
    <property type="entry name" value="LysM_dom_sf"/>
</dbReference>
<dbReference type="AlphaFoldDB" id="A0A938XP99"/>
<dbReference type="GO" id="GO:0000166">
    <property type="term" value="F:nucleotide binding"/>
    <property type="evidence" value="ECO:0007669"/>
    <property type="project" value="UniProtKB-KW"/>
</dbReference>
<evidence type="ECO:0000256" key="1">
    <source>
        <dbReference type="ARBA" id="ARBA00022729"/>
    </source>
</evidence>
<keyword evidence="2" id="KW-0547">Nucleotide-binding</keyword>
<evidence type="ECO:0000259" key="3">
    <source>
        <dbReference type="PROSITE" id="PS51782"/>
    </source>
</evidence>
<dbReference type="SMART" id="SM00257">
    <property type="entry name" value="LysM"/>
    <property type="match status" value="1"/>
</dbReference>
<feature type="chain" id="PRO_5038156506" evidence="2">
    <location>
        <begin position="18"/>
        <end position="552"/>
    </location>
</feature>
<dbReference type="GO" id="GO:0009166">
    <property type="term" value="P:nucleotide catabolic process"/>
    <property type="evidence" value="ECO:0007669"/>
    <property type="project" value="InterPro"/>
</dbReference>
<dbReference type="Pfam" id="PF01476">
    <property type="entry name" value="LysM"/>
    <property type="match status" value="1"/>
</dbReference>
<dbReference type="RefSeq" id="WP_239550946.1">
    <property type="nucleotide sequence ID" value="NZ_JAFBDQ010000005.1"/>
</dbReference>
<dbReference type="Pfam" id="PF00149">
    <property type="entry name" value="Metallophos"/>
    <property type="match status" value="1"/>
</dbReference>
<dbReference type="InterPro" id="IPR004843">
    <property type="entry name" value="Calcineurin-like_PHP"/>
</dbReference>
<dbReference type="Pfam" id="PF02872">
    <property type="entry name" value="5_nucleotid_C"/>
    <property type="match status" value="1"/>
</dbReference>
<feature type="domain" description="LysM" evidence="3">
    <location>
        <begin position="504"/>
        <end position="548"/>
    </location>
</feature>
<dbReference type="SUPFAM" id="SSF54106">
    <property type="entry name" value="LysM domain"/>
    <property type="match status" value="1"/>
</dbReference>
<dbReference type="PRINTS" id="PR01607">
    <property type="entry name" value="APYRASEFAMLY"/>
</dbReference>
<dbReference type="PROSITE" id="PS51782">
    <property type="entry name" value="LYSM"/>
    <property type="match status" value="1"/>
</dbReference>
<dbReference type="Gene3D" id="3.90.780.10">
    <property type="entry name" value="5'-Nucleotidase, C-terminal domain"/>
    <property type="match status" value="1"/>
</dbReference>
<dbReference type="InterPro" id="IPR006179">
    <property type="entry name" value="5_nucleotidase/apyrase"/>
</dbReference>
<dbReference type="Gene3D" id="3.10.350.10">
    <property type="entry name" value="LysM domain"/>
    <property type="match status" value="1"/>
</dbReference>
<dbReference type="Proteomes" id="UP000774000">
    <property type="component" value="Unassembled WGS sequence"/>
</dbReference>
<name>A0A938XP99_9FIRM</name>
<dbReference type="SUPFAM" id="SSF55816">
    <property type="entry name" value="5'-nucleotidase (syn. UDP-sugar hydrolase), C-terminal domain"/>
    <property type="match status" value="1"/>
</dbReference>
<dbReference type="InterPro" id="IPR036907">
    <property type="entry name" value="5'-Nucleotdase_C_sf"/>
</dbReference>
<keyword evidence="2" id="KW-0378">Hydrolase</keyword>
<sequence>MSLVLCLLVSFSVTAAADDLQLKIFHTNDTHARVEAGKYAGMGFAKISSLVKEARNESDNVFVIDAGDAFHGQIIANLVEGKSIAQIYNAIGYDVMTPGNHDFNYGVKRLKELNEMTDFPVIAANITNKDDTQDYPFPPGEIKTIDGVKIAFIGLATPETAYKTHPKNVQGITFQDPIQSAQKMVDRLQKQENPDIIIAVSHLGLSEGSKYTSADVAKKVDAIDLIVDGHSHHELKEGRVINDTPIVMAGEHTKNLGVVNLTIENKKLVNSEANLITKKEAADVKPDPEITKLVQEIKQEQDKITSEVIGKTAVELNGARANIRTGETNLGNLVADAMLSAADADVALTNSGGIRDSIAQGEITKGDIIRVLPLGNYVVVKKMKGKTLMEAVEHGLTQYPAHEGLFPQVGNMSIIFNRSKPAGDRGMFLHVNGEFVKPNKYYRVATNDFMAAGGDGYDMLKDTETVQEADGLAEIVIDYIKDKGTIAPTQNGRILSVAKDNNHYIYKVEAGDTLSEISNWFGVEMSKIIKLNNIENPNLVYPDTKIKLPPAQ</sequence>
<dbReference type="InterPro" id="IPR029052">
    <property type="entry name" value="Metallo-depent_PP-like"/>
</dbReference>